<feature type="domain" description="General secretion pathway GspH" evidence="9">
    <location>
        <begin position="43"/>
        <end position="159"/>
    </location>
</feature>
<protein>
    <recommendedName>
        <fullName evidence="9">General secretion pathway GspH domain-containing protein</fullName>
    </recommendedName>
</protein>
<dbReference type="NCBIfam" id="TIGR02532">
    <property type="entry name" value="IV_pilin_GFxxxE"/>
    <property type="match status" value="1"/>
</dbReference>
<evidence type="ECO:0000256" key="1">
    <source>
        <dbReference type="ARBA" id="ARBA00004377"/>
    </source>
</evidence>
<keyword evidence="4" id="KW-0997">Cell inner membrane</keyword>
<evidence type="ECO:0000256" key="4">
    <source>
        <dbReference type="ARBA" id="ARBA00022519"/>
    </source>
</evidence>
<organism evidence="10 11">
    <name type="scientific">Candidatus Woesebacteria bacterium RBG_16_42_24</name>
    <dbReference type="NCBI Taxonomy" id="1802485"/>
    <lineage>
        <taxon>Bacteria</taxon>
        <taxon>Candidatus Woeseibacteriota</taxon>
    </lineage>
</organism>
<keyword evidence="7 8" id="KW-0472">Membrane</keyword>
<dbReference type="GO" id="GO:0015627">
    <property type="term" value="C:type II protein secretion system complex"/>
    <property type="evidence" value="ECO:0007669"/>
    <property type="project" value="InterPro"/>
</dbReference>
<reference evidence="10 11" key="1">
    <citation type="journal article" date="2016" name="Nat. Commun.">
        <title>Thousands of microbial genomes shed light on interconnected biogeochemical processes in an aquifer system.</title>
        <authorList>
            <person name="Anantharaman K."/>
            <person name="Brown C.T."/>
            <person name="Hug L.A."/>
            <person name="Sharon I."/>
            <person name="Castelle C.J."/>
            <person name="Probst A.J."/>
            <person name="Thomas B.C."/>
            <person name="Singh A."/>
            <person name="Wilkins M.J."/>
            <person name="Karaoz U."/>
            <person name="Brodie E.L."/>
            <person name="Williams K.H."/>
            <person name="Hubbard S.S."/>
            <person name="Banfield J.F."/>
        </authorList>
    </citation>
    <scope>NUCLEOTIDE SEQUENCE [LARGE SCALE GENOMIC DNA]</scope>
</reference>
<dbReference type="EMBL" id="MGFX01000006">
    <property type="protein sequence ID" value="OGM15382.1"/>
    <property type="molecule type" value="Genomic_DNA"/>
</dbReference>
<dbReference type="AlphaFoldDB" id="A0A1F7XJZ7"/>
<evidence type="ECO:0000256" key="3">
    <source>
        <dbReference type="ARBA" id="ARBA00022481"/>
    </source>
</evidence>
<dbReference type="Pfam" id="PF12019">
    <property type="entry name" value="GspH"/>
    <property type="match status" value="1"/>
</dbReference>
<gene>
    <name evidence="10" type="ORF">A2V97_02005</name>
</gene>
<dbReference type="Proteomes" id="UP000177382">
    <property type="component" value="Unassembled WGS sequence"/>
</dbReference>
<comment type="subcellular location">
    <subcellularLocation>
        <location evidence="1">Cell inner membrane</location>
        <topology evidence="1">Single-pass membrane protein</topology>
    </subcellularLocation>
</comment>
<dbReference type="GO" id="GO:0015628">
    <property type="term" value="P:protein secretion by the type II secretion system"/>
    <property type="evidence" value="ECO:0007669"/>
    <property type="project" value="InterPro"/>
</dbReference>
<keyword evidence="5 8" id="KW-0812">Transmembrane</keyword>
<evidence type="ECO:0000259" key="9">
    <source>
        <dbReference type="Pfam" id="PF12019"/>
    </source>
</evidence>
<comment type="caution">
    <text evidence="10">The sequence shown here is derived from an EMBL/GenBank/DDBJ whole genome shotgun (WGS) entry which is preliminary data.</text>
</comment>
<evidence type="ECO:0000256" key="2">
    <source>
        <dbReference type="ARBA" id="ARBA00022475"/>
    </source>
</evidence>
<keyword evidence="2" id="KW-1003">Cell membrane</keyword>
<evidence type="ECO:0000256" key="6">
    <source>
        <dbReference type="ARBA" id="ARBA00022989"/>
    </source>
</evidence>
<dbReference type="InterPro" id="IPR012902">
    <property type="entry name" value="N_methyl_site"/>
</dbReference>
<dbReference type="SUPFAM" id="SSF54523">
    <property type="entry name" value="Pili subunits"/>
    <property type="match status" value="1"/>
</dbReference>
<keyword evidence="3" id="KW-0488">Methylation</keyword>
<feature type="transmembrane region" description="Helical" evidence="8">
    <location>
        <begin position="13"/>
        <end position="31"/>
    </location>
</feature>
<dbReference type="Gene3D" id="3.30.700.10">
    <property type="entry name" value="Glycoprotein, Type 4 Pilin"/>
    <property type="match status" value="1"/>
</dbReference>
<evidence type="ECO:0000313" key="11">
    <source>
        <dbReference type="Proteomes" id="UP000177382"/>
    </source>
</evidence>
<dbReference type="Pfam" id="PF07963">
    <property type="entry name" value="N_methyl"/>
    <property type="match status" value="1"/>
</dbReference>
<dbReference type="GO" id="GO:0005886">
    <property type="term" value="C:plasma membrane"/>
    <property type="evidence" value="ECO:0007669"/>
    <property type="project" value="UniProtKB-SubCell"/>
</dbReference>
<dbReference type="InterPro" id="IPR045584">
    <property type="entry name" value="Pilin-like"/>
</dbReference>
<evidence type="ECO:0000256" key="5">
    <source>
        <dbReference type="ARBA" id="ARBA00022692"/>
    </source>
</evidence>
<evidence type="ECO:0000313" key="10">
    <source>
        <dbReference type="EMBL" id="OGM15382.1"/>
    </source>
</evidence>
<accession>A0A1F7XJZ7</accession>
<keyword evidence="6 8" id="KW-1133">Transmembrane helix</keyword>
<dbReference type="STRING" id="1802485.A2V97_02005"/>
<evidence type="ECO:0000256" key="7">
    <source>
        <dbReference type="ARBA" id="ARBA00023136"/>
    </source>
</evidence>
<name>A0A1F7XJZ7_9BACT</name>
<evidence type="ECO:0000256" key="8">
    <source>
        <dbReference type="SAM" id="Phobius"/>
    </source>
</evidence>
<proteinExistence type="predicted"/>
<sequence length="162" mass="17013">MTNERKGYTLVEILVVISIVGLLFGVGFVSYREFSRRQALAGAARQVGGDLRLAQELALAGKKPAVCGANALDGYQFVVTPPNSYRVRAVCNLTTAIEKTVVVSSGVSISGLVPDLTPSNTILFKTLSGGTNIPAGTTVITLTQDVTADTRRITVTAGGEIR</sequence>
<dbReference type="InterPro" id="IPR022346">
    <property type="entry name" value="T2SS_GspH"/>
</dbReference>